<dbReference type="AlphaFoldDB" id="A0A167FLC2"/>
<name>A0A167FLC2_CALVF</name>
<gene>
    <name evidence="2" type="ORF">CALVIDRAFT_569774</name>
</gene>
<proteinExistence type="predicted"/>
<protein>
    <submittedName>
        <fullName evidence="2">Uncharacterized protein</fullName>
    </submittedName>
</protein>
<accession>A0A167FLC2</accession>
<dbReference type="Proteomes" id="UP000076738">
    <property type="component" value="Unassembled WGS sequence"/>
</dbReference>
<sequence>MRRKTNSCKTRSTVRRTAATSHAHKPTSQPPYQPDKKRQDEQQAPLPVRKQQKQAKGAGQGSKVEAKQRVVEPPSKQQLSKRQMKPEPIPILPFSKRFVDLTANEVMELSGEQLAKADHDELIAAFGAWPSVAGTAAMSRLKTYKEAERAGEAAAKEALQQEAKRLMELMG</sequence>
<organism evidence="2 3">
    <name type="scientific">Calocera viscosa (strain TUFC12733)</name>
    <dbReference type="NCBI Taxonomy" id="1330018"/>
    <lineage>
        <taxon>Eukaryota</taxon>
        <taxon>Fungi</taxon>
        <taxon>Dikarya</taxon>
        <taxon>Basidiomycota</taxon>
        <taxon>Agaricomycotina</taxon>
        <taxon>Dacrymycetes</taxon>
        <taxon>Dacrymycetales</taxon>
        <taxon>Dacrymycetaceae</taxon>
        <taxon>Calocera</taxon>
    </lineage>
</organism>
<evidence type="ECO:0000313" key="2">
    <source>
        <dbReference type="EMBL" id="KZO89619.1"/>
    </source>
</evidence>
<evidence type="ECO:0000256" key="1">
    <source>
        <dbReference type="SAM" id="MobiDB-lite"/>
    </source>
</evidence>
<keyword evidence="3" id="KW-1185">Reference proteome</keyword>
<evidence type="ECO:0000313" key="3">
    <source>
        <dbReference type="Proteomes" id="UP000076738"/>
    </source>
</evidence>
<feature type="region of interest" description="Disordered" evidence="1">
    <location>
        <begin position="1"/>
        <end position="88"/>
    </location>
</feature>
<dbReference type="EMBL" id="KV417376">
    <property type="protein sequence ID" value="KZO89619.1"/>
    <property type="molecule type" value="Genomic_DNA"/>
</dbReference>
<reference evidence="2 3" key="1">
    <citation type="journal article" date="2016" name="Mol. Biol. Evol.">
        <title>Comparative Genomics of Early-Diverging Mushroom-Forming Fungi Provides Insights into the Origins of Lignocellulose Decay Capabilities.</title>
        <authorList>
            <person name="Nagy L.G."/>
            <person name="Riley R."/>
            <person name="Tritt A."/>
            <person name="Adam C."/>
            <person name="Daum C."/>
            <person name="Floudas D."/>
            <person name="Sun H."/>
            <person name="Yadav J.S."/>
            <person name="Pangilinan J."/>
            <person name="Larsson K.H."/>
            <person name="Matsuura K."/>
            <person name="Barry K."/>
            <person name="Labutti K."/>
            <person name="Kuo R."/>
            <person name="Ohm R.A."/>
            <person name="Bhattacharya S.S."/>
            <person name="Shirouzu T."/>
            <person name="Yoshinaga Y."/>
            <person name="Martin F.M."/>
            <person name="Grigoriev I.V."/>
            <person name="Hibbett D.S."/>
        </authorList>
    </citation>
    <scope>NUCLEOTIDE SEQUENCE [LARGE SCALE GENOMIC DNA]</scope>
    <source>
        <strain evidence="2 3">TUFC12733</strain>
    </source>
</reference>